<dbReference type="CDD" id="cd05403">
    <property type="entry name" value="NT_KNTase_like"/>
    <property type="match status" value="1"/>
</dbReference>
<dbReference type="InterPro" id="IPR011991">
    <property type="entry name" value="ArsR-like_HTH"/>
</dbReference>
<evidence type="ECO:0000256" key="5">
    <source>
        <dbReference type="ARBA" id="ARBA00022723"/>
    </source>
</evidence>
<evidence type="ECO:0000313" key="16">
    <source>
        <dbReference type="EMBL" id="KQH82091.1"/>
    </source>
</evidence>
<feature type="region of interest" description="Disordered" evidence="13">
    <location>
        <begin position="183"/>
        <end position="202"/>
    </location>
</feature>
<evidence type="ECO:0000313" key="15">
    <source>
        <dbReference type="EMBL" id="ASJ12901.1"/>
    </source>
</evidence>
<evidence type="ECO:0000313" key="20">
    <source>
        <dbReference type="Proteomes" id="UP000250136"/>
    </source>
</evidence>
<evidence type="ECO:0000313" key="17">
    <source>
        <dbReference type="EMBL" id="SEV83651.1"/>
    </source>
</evidence>
<keyword evidence="8" id="KW-0460">Magnesium</keyword>
<dbReference type="Proteomes" id="UP000250136">
    <property type="component" value="Chromosome"/>
</dbReference>
<dbReference type="InterPro" id="IPR002934">
    <property type="entry name" value="Polymerase_NTP_transf_dom"/>
</dbReference>
<evidence type="ECO:0000256" key="3">
    <source>
        <dbReference type="ARBA" id="ARBA00022679"/>
    </source>
</evidence>
<comment type="cofactor">
    <cofactor evidence="1">
        <name>Mg(2+)</name>
        <dbReference type="ChEBI" id="CHEBI:18420"/>
    </cofactor>
</comment>
<dbReference type="GO" id="GO:0046872">
    <property type="term" value="F:metal ion binding"/>
    <property type="evidence" value="ECO:0007669"/>
    <property type="project" value="UniProtKB-KW"/>
</dbReference>
<dbReference type="GO" id="GO:0070733">
    <property type="term" value="F:AMPylase activity"/>
    <property type="evidence" value="ECO:0007669"/>
    <property type="project" value="UniProtKB-EC"/>
</dbReference>
<reference evidence="16 18" key="1">
    <citation type="submission" date="2015-08" db="EMBL/GenBank/DDBJ databases">
        <title>Thermococcus thioreducens DSM 14981 genome sequencing.</title>
        <authorList>
            <person name="Hong S.-J."/>
            <person name="Kim M.-C."/>
            <person name="Shin J.-H."/>
        </authorList>
    </citation>
    <scope>NUCLEOTIDE SEQUENCE [LARGE SCALE GENOMIC DNA]</scope>
    <source>
        <strain evidence="16 18">DSM 14981</strain>
    </source>
</reference>
<dbReference type="Proteomes" id="UP000051862">
    <property type="component" value="Unassembled WGS sequence"/>
</dbReference>
<dbReference type="SUPFAM" id="SSF81301">
    <property type="entry name" value="Nucleotidyltransferase"/>
    <property type="match status" value="1"/>
</dbReference>
<evidence type="ECO:0000256" key="4">
    <source>
        <dbReference type="ARBA" id="ARBA00022695"/>
    </source>
</evidence>
<evidence type="ECO:0000313" key="18">
    <source>
        <dbReference type="Proteomes" id="UP000051862"/>
    </source>
</evidence>
<keyword evidence="4" id="KW-0548">Nucleotidyltransferase</keyword>
<dbReference type="SUPFAM" id="SSF46785">
    <property type="entry name" value="Winged helix' DNA-binding domain"/>
    <property type="match status" value="1"/>
</dbReference>
<reference evidence="15 20" key="2">
    <citation type="submission" date="2016-04" db="EMBL/GenBank/DDBJ databases">
        <title>Complete genome sequence of Thermococcus thioreducens type strain OGL-20P.</title>
        <authorList>
            <person name="Oger P.M."/>
        </authorList>
    </citation>
    <scope>NUCLEOTIDE SEQUENCE [LARGE SCALE GENOMIC DNA]</scope>
    <source>
        <strain evidence="15 20">OGL-20P</strain>
    </source>
</reference>
<evidence type="ECO:0000256" key="11">
    <source>
        <dbReference type="ARBA" id="ARBA00047518"/>
    </source>
</evidence>
<dbReference type="AlphaFoldDB" id="A0A0Q2S3P4"/>
<keyword evidence="2" id="KW-1277">Toxin-antitoxin system</keyword>
<dbReference type="EMBL" id="LIXN01000012">
    <property type="protein sequence ID" value="KQH82091.1"/>
    <property type="molecule type" value="Genomic_DNA"/>
</dbReference>
<dbReference type="EMBL" id="FOIW01000001">
    <property type="protein sequence ID" value="SEV83651.1"/>
    <property type="molecule type" value="Genomic_DNA"/>
</dbReference>
<name>A0A0Q2S3P4_9EURY</name>
<organism evidence="16 18">
    <name type="scientific">Thermococcus thioreducens</name>
    <dbReference type="NCBI Taxonomy" id="277988"/>
    <lineage>
        <taxon>Archaea</taxon>
        <taxon>Methanobacteriati</taxon>
        <taxon>Methanobacteriota</taxon>
        <taxon>Thermococci</taxon>
        <taxon>Thermococcales</taxon>
        <taxon>Thermococcaceae</taxon>
        <taxon>Thermococcus</taxon>
    </lineage>
</organism>
<evidence type="ECO:0000256" key="2">
    <source>
        <dbReference type="ARBA" id="ARBA00022649"/>
    </source>
</evidence>
<evidence type="ECO:0000259" key="14">
    <source>
        <dbReference type="Pfam" id="PF01909"/>
    </source>
</evidence>
<proteinExistence type="inferred from homology"/>
<evidence type="ECO:0000256" key="13">
    <source>
        <dbReference type="SAM" id="MobiDB-lite"/>
    </source>
</evidence>
<evidence type="ECO:0000256" key="1">
    <source>
        <dbReference type="ARBA" id="ARBA00001946"/>
    </source>
</evidence>
<dbReference type="GO" id="GO:0005524">
    <property type="term" value="F:ATP binding"/>
    <property type="evidence" value="ECO:0007669"/>
    <property type="project" value="UniProtKB-KW"/>
</dbReference>
<dbReference type="EC" id="2.7.7.108" evidence="9"/>
<evidence type="ECO:0000256" key="12">
    <source>
        <dbReference type="ARBA" id="ARBA00048696"/>
    </source>
</evidence>
<dbReference type="RefSeq" id="WP_055429697.1">
    <property type="nucleotide sequence ID" value="NZ_CP015105.1"/>
</dbReference>
<dbReference type="OrthoDB" id="61846at2157"/>
<evidence type="ECO:0000256" key="8">
    <source>
        <dbReference type="ARBA" id="ARBA00022842"/>
    </source>
</evidence>
<gene>
    <name evidence="15" type="ORF">A3L14_08395</name>
    <name evidence="16" type="ORF">AMR53_07675</name>
    <name evidence="17" type="ORF">SAMN05216170_0266</name>
</gene>
<sequence>MHELMSTPERIRILRYALERPRVGVEETARATGLSKGLVSKTLRLLVDHGMAEKSGRGFRILNVPKTRELKRFINFLFLSEKLEPLKDEWIRALGIYGSFATGENIPESDLDVWIFVEKPSIARSASLKRKIEKATGREVNLLLLTPERVRKIRADDPVFYYSLAYGSMVIWGEGLERIQGMHRKESTKKGSPIRGERIVEH</sequence>
<keyword evidence="5" id="KW-0479">Metal-binding</keyword>
<evidence type="ECO:0000256" key="6">
    <source>
        <dbReference type="ARBA" id="ARBA00022741"/>
    </source>
</evidence>
<evidence type="ECO:0000256" key="7">
    <source>
        <dbReference type="ARBA" id="ARBA00022840"/>
    </source>
</evidence>
<comment type="catalytic activity">
    <reaction evidence="11">
        <text>O-(5'-adenylyl)-L-tyrosyl-[protein] + ATP = O-[5'-(adenylyl-(5'-&gt;3')-adenylyl)]-L-tyrosyl-[protein] + diphosphate</text>
        <dbReference type="Rhea" id="RHEA:66528"/>
        <dbReference type="Rhea" id="RHEA-COMP:13846"/>
        <dbReference type="Rhea" id="RHEA-COMP:17046"/>
        <dbReference type="ChEBI" id="CHEBI:30616"/>
        <dbReference type="ChEBI" id="CHEBI:33019"/>
        <dbReference type="ChEBI" id="CHEBI:83624"/>
        <dbReference type="ChEBI" id="CHEBI:167160"/>
    </reaction>
</comment>
<dbReference type="CDD" id="cd00090">
    <property type="entry name" value="HTH_ARSR"/>
    <property type="match status" value="1"/>
</dbReference>
<comment type="catalytic activity">
    <reaction evidence="12">
        <text>L-tyrosyl-[protein] + ATP = O-(5'-adenylyl)-L-tyrosyl-[protein] + diphosphate</text>
        <dbReference type="Rhea" id="RHEA:54288"/>
        <dbReference type="Rhea" id="RHEA-COMP:10136"/>
        <dbReference type="Rhea" id="RHEA-COMP:13846"/>
        <dbReference type="ChEBI" id="CHEBI:30616"/>
        <dbReference type="ChEBI" id="CHEBI:33019"/>
        <dbReference type="ChEBI" id="CHEBI:46858"/>
        <dbReference type="ChEBI" id="CHEBI:83624"/>
        <dbReference type="EC" id="2.7.7.108"/>
    </reaction>
</comment>
<dbReference type="Gene3D" id="3.30.460.10">
    <property type="entry name" value="Beta Polymerase, domain 2"/>
    <property type="match status" value="1"/>
</dbReference>
<feature type="domain" description="Polymerase nucleotidyl transferase" evidence="14">
    <location>
        <begin position="82"/>
        <end position="149"/>
    </location>
</feature>
<dbReference type="InterPro" id="IPR043519">
    <property type="entry name" value="NT_sf"/>
</dbReference>
<dbReference type="KEGG" id="ttd:A3L14_08395"/>
<keyword evidence="20" id="KW-1185">Reference proteome</keyword>
<evidence type="ECO:0000256" key="10">
    <source>
        <dbReference type="ARBA" id="ARBA00038276"/>
    </source>
</evidence>
<dbReference type="InterPro" id="IPR036388">
    <property type="entry name" value="WH-like_DNA-bd_sf"/>
</dbReference>
<reference evidence="17" key="3">
    <citation type="submission" date="2016-10" db="EMBL/GenBank/DDBJ databases">
        <authorList>
            <person name="de Groot N.N."/>
        </authorList>
    </citation>
    <scope>NUCLEOTIDE SEQUENCE [LARGE SCALE GENOMIC DNA]</scope>
    <source>
        <strain evidence="17">OGL-20</strain>
    </source>
</reference>
<evidence type="ECO:0000313" key="19">
    <source>
        <dbReference type="Proteomes" id="UP000182125"/>
    </source>
</evidence>
<dbReference type="STRING" id="277988.SAMN05216170_0266"/>
<dbReference type="Pfam" id="PF01909">
    <property type="entry name" value="NTP_transf_2"/>
    <property type="match status" value="1"/>
</dbReference>
<dbReference type="EMBL" id="CP015105">
    <property type="protein sequence ID" value="ASJ12901.1"/>
    <property type="molecule type" value="Genomic_DNA"/>
</dbReference>
<dbReference type="Proteomes" id="UP000182125">
    <property type="component" value="Unassembled WGS sequence"/>
</dbReference>
<dbReference type="PANTHER" id="PTHR33571">
    <property type="entry name" value="SSL8005 PROTEIN"/>
    <property type="match status" value="1"/>
</dbReference>
<reference evidence="19" key="4">
    <citation type="submission" date="2016-10" db="EMBL/GenBank/DDBJ databases">
        <authorList>
            <person name="Varghese N."/>
            <person name="Submissions S."/>
        </authorList>
    </citation>
    <scope>NUCLEOTIDE SEQUENCE [LARGE SCALE GENOMIC DNA]</scope>
    <source>
        <strain evidence="19">OGL-20</strain>
    </source>
</reference>
<comment type="similarity">
    <text evidence="10">Belongs to the MntA antitoxin family.</text>
</comment>
<protein>
    <recommendedName>
        <fullName evidence="9">protein adenylyltransferase</fullName>
        <ecNumber evidence="9">2.7.7.108</ecNumber>
    </recommendedName>
</protein>
<dbReference type="InterPro" id="IPR052038">
    <property type="entry name" value="Type-VII_TA_antitoxin"/>
</dbReference>
<dbReference type="PANTHER" id="PTHR33571:SF14">
    <property type="entry name" value="PROTEIN ADENYLYLTRANSFERASE MJ0435-RELATED"/>
    <property type="match status" value="1"/>
</dbReference>
<dbReference type="InterPro" id="IPR036390">
    <property type="entry name" value="WH_DNA-bd_sf"/>
</dbReference>
<keyword evidence="6" id="KW-0547">Nucleotide-binding</keyword>
<evidence type="ECO:0000256" key="9">
    <source>
        <dbReference type="ARBA" id="ARBA00034531"/>
    </source>
</evidence>
<accession>A0A0Q2S3P4</accession>
<dbReference type="PATRIC" id="fig|277988.4.peg.1618"/>
<dbReference type="Gene3D" id="1.10.10.10">
    <property type="entry name" value="Winged helix-like DNA-binding domain superfamily/Winged helix DNA-binding domain"/>
    <property type="match status" value="1"/>
</dbReference>
<dbReference type="GeneID" id="33334437"/>
<keyword evidence="7" id="KW-0067">ATP-binding</keyword>
<keyword evidence="3 16" id="KW-0808">Transferase</keyword>